<evidence type="ECO:0000313" key="5">
    <source>
        <dbReference type="EMBL" id="TNY18507.1"/>
    </source>
</evidence>
<organism evidence="5 6">
    <name type="scientific">Rhodotorula diobovata</name>
    <dbReference type="NCBI Taxonomy" id="5288"/>
    <lineage>
        <taxon>Eukaryota</taxon>
        <taxon>Fungi</taxon>
        <taxon>Dikarya</taxon>
        <taxon>Basidiomycota</taxon>
        <taxon>Pucciniomycotina</taxon>
        <taxon>Microbotryomycetes</taxon>
        <taxon>Sporidiobolales</taxon>
        <taxon>Sporidiobolaceae</taxon>
        <taxon>Rhodotorula</taxon>
    </lineage>
</organism>
<dbReference type="AlphaFoldDB" id="A0A5C5FNR4"/>
<dbReference type="PANTHER" id="PTHR48025">
    <property type="entry name" value="OS02G0815200 PROTEIN"/>
    <property type="match status" value="1"/>
</dbReference>
<dbReference type="STRING" id="5288.A0A5C5FNR4"/>
<dbReference type="PANTHER" id="PTHR48025:SF1">
    <property type="entry name" value="RRM DOMAIN-CONTAINING PROTEIN"/>
    <property type="match status" value="1"/>
</dbReference>
<dbReference type="SUPFAM" id="SSF54928">
    <property type="entry name" value="RNA-binding domain, RBD"/>
    <property type="match status" value="2"/>
</dbReference>
<feature type="compositionally biased region" description="Basic residues" evidence="3">
    <location>
        <begin position="166"/>
        <end position="180"/>
    </location>
</feature>
<feature type="domain" description="RRM" evidence="4">
    <location>
        <begin position="47"/>
        <end position="123"/>
    </location>
</feature>
<dbReference type="GO" id="GO:0005634">
    <property type="term" value="C:nucleus"/>
    <property type="evidence" value="ECO:0007669"/>
    <property type="project" value="TreeGrafter"/>
</dbReference>
<feature type="compositionally biased region" description="Basic and acidic residues" evidence="3">
    <location>
        <begin position="384"/>
        <end position="393"/>
    </location>
</feature>
<reference evidence="5 6" key="1">
    <citation type="submission" date="2019-03" db="EMBL/GenBank/DDBJ databases">
        <title>Rhodosporidium diobovatum UCD-FST 08-225 genome sequencing, assembly, and annotation.</title>
        <authorList>
            <person name="Fakankun I.U."/>
            <person name="Fristensky B."/>
            <person name="Levin D.B."/>
        </authorList>
    </citation>
    <scope>NUCLEOTIDE SEQUENCE [LARGE SCALE GENOMIC DNA]</scope>
    <source>
        <strain evidence="5 6">UCD-FST 08-225</strain>
    </source>
</reference>
<evidence type="ECO:0000256" key="1">
    <source>
        <dbReference type="ARBA" id="ARBA00022884"/>
    </source>
</evidence>
<gene>
    <name evidence="5" type="ORF">DMC30DRAFT_50938</name>
</gene>
<dbReference type="InterPro" id="IPR050502">
    <property type="entry name" value="Euk_RNA-bind_prot"/>
</dbReference>
<dbReference type="Pfam" id="PF00076">
    <property type="entry name" value="RRM_1"/>
    <property type="match status" value="2"/>
</dbReference>
<feature type="region of interest" description="Disordered" evidence="3">
    <location>
        <begin position="1"/>
        <end position="34"/>
    </location>
</feature>
<sequence>MSAPSTDSAPAAPASPAQNGASSPGAPPAGDHPISQAIQATDADLGHKVFVGNLPFSVNDDSIKDIFAKVGPVTDAQIIHRGTRSLGYGFVTYTNEADAAAAVSQLDKTEISGRQVNVEVAKPMPAPGAVAARAAHKATQVKATRDTANEAQQGADQGVDGEGAVKPKKARKPRKPRGPRQPRADDETEEAGDAPAAAGSTTAVSDAADALAPADGAAPAARKPRNRKRKGAAGPAGAVAEGAEGAPPALGEAKPAAAAARQPRRRGPPAGAASSTLIFVGNLNFSVTNEALAAAFAPECAVKSAVVVVRKFGQSAGRSKGFAFVDFATHEDQVRALEGFQGRELEGRPMSLKVAIQPEEGSPEAAKEAKRASGAAAAAAAKNAAEEKVDEQSGRTVGDAIIVAS</sequence>
<dbReference type="CDD" id="cd00590">
    <property type="entry name" value="RRM_SF"/>
    <property type="match status" value="1"/>
</dbReference>
<feature type="domain" description="RRM" evidence="4">
    <location>
        <begin position="276"/>
        <end position="357"/>
    </location>
</feature>
<dbReference type="InterPro" id="IPR000504">
    <property type="entry name" value="RRM_dom"/>
</dbReference>
<name>A0A5C5FNR4_9BASI</name>
<evidence type="ECO:0000259" key="4">
    <source>
        <dbReference type="PROSITE" id="PS50102"/>
    </source>
</evidence>
<keyword evidence="6" id="KW-1185">Reference proteome</keyword>
<dbReference type="Gene3D" id="3.30.70.330">
    <property type="match status" value="2"/>
</dbReference>
<protein>
    <recommendedName>
        <fullName evidence="4">RRM domain-containing protein</fullName>
    </recommendedName>
</protein>
<dbReference type="EMBL" id="SOZI01000135">
    <property type="protein sequence ID" value="TNY18507.1"/>
    <property type="molecule type" value="Genomic_DNA"/>
</dbReference>
<dbReference type="OrthoDB" id="439808at2759"/>
<evidence type="ECO:0000256" key="3">
    <source>
        <dbReference type="SAM" id="MobiDB-lite"/>
    </source>
</evidence>
<keyword evidence="1 2" id="KW-0694">RNA-binding</keyword>
<dbReference type="InterPro" id="IPR035979">
    <property type="entry name" value="RBD_domain_sf"/>
</dbReference>
<comment type="caution">
    <text evidence="5">The sequence shown here is derived from an EMBL/GenBank/DDBJ whole genome shotgun (WGS) entry which is preliminary data.</text>
</comment>
<feature type="compositionally biased region" description="Low complexity" evidence="3">
    <location>
        <begin position="232"/>
        <end position="261"/>
    </location>
</feature>
<feature type="compositionally biased region" description="Low complexity" evidence="3">
    <location>
        <begin position="1"/>
        <end position="24"/>
    </location>
</feature>
<dbReference type="InterPro" id="IPR012677">
    <property type="entry name" value="Nucleotide-bd_a/b_plait_sf"/>
</dbReference>
<accession>A0A5C5FNR4</accession>
<dbReference type="Proteomes" id="UP000311382">
    <property type="component" value="Unassembled WGS sequence"/>
</dbReference>
<dbReference type="SMART" id="SM00360">
    <property type="entry name" value="RRM"/>
    <property type="match status" value="2"/>
</dbReference>
<dbReference type="PROSITE" id="PS50102">
    <property type="entry name" value="RRM"/>
    <property type="match status" value="2"/>
</dbReference>
<evidence type="ECO:0000256" key="2">
    <source>
        <dbReference type="PROSITE-ProRule" id="PRU00176"/>
    </source>
</evidence>
<feature type="region of interest" description="Disordered" evidence="3">
    <location>
        <begin position="136"/>
        <end position="272"/>
    </location>
</feature>
<feature type="compositionally biased region" description="Basic residues" evidence="3">
    <location>
        <begin position="222"/>
        <end position="231"/>
    </location>
</feature>
<dbReference type="GO" id="GO:0003729">
    <property type="term" value="F:mRNA binding"/>
    <property type="evidence" value="ECO:0007669"/>
    <property type="project" value="TreeGrafter"/>
</dbReference>
<evidence type="ECO:0000313" key="6">
    <source>
        <dbReference type="Proteomes" id="UP000311382"/>
    </source>
</evidence>
<feature type="compositionally biased region" description="Low complexity" evidence="3">
    <location>
        <begin position="196"/>
        <end position="221"/>
    </location>
</feature>
<proteinExistence type="predicted"/>
<feature type="region of interest" description="Disordered" evidence="3">
    <location>
        <begin position="384"/>
        <end position="405"/>
    </location>
</feature>